<evidence type="ECO:0000313" key="16">
    <source>
        <dbReference type="Proteomes" id="UP001344447"/>
    </source>
</evidence>
<dbReference type="GO" id="GO:0005524">
    <property type="term" value="F:ATP binding"/>
    <property type="evidence" value="ECO:0007669"/>
    <property type="project" value="UniProtKB-KW"/>
</dbReference>
<dbReference type="EC" id="6.1.1.5" evidence="3"/>
<accession>A0AAN7U6N6</accession>
<gene>
    <name evidence="15" type="ORF">RB653_004667</name>
</gene>
<dbReference type="PANTHER" id="PTHR42780:SF1">
    <property type="entry name" value="ISOLEUCINE--TRNA LIGASE, CYTOPLASMIC"/>
    <property type="match status" value="1"/>
</dbReference>
<dbReference type="SUPFAM" id="SSF52374">
    <property type="entry name" value="Nucleotidylyl transferase"/>
    <property type="match status" value="1"/>
</dbReference>
<dbReference type="FunFam" id="3.40.50.620:FF:000050">
    <property type="entry name" value="Isoleucyl-tRNA synthetase,cytoplasmic"/>
    <property type="match status" value="1"/>
</dbReference>
<dbReference type="InterPro" id="IPR013155">
    <property type="entry name" value="M/V/L/I-tRNA-synth_anticd-bd"/>
</dbReference>
<dbReference type="Gene3D" id="3.40.50.620">
    <property type="entry name" value="HUPs"/>
    <property type="match status" value="2"/>
</dbReference>
<dbReference type="GO" id="GO:0002161">
    <property type="term" value="F:aminoacyl-tRNA deacylase activity"/>
    <property type="evidence" value="ECO:0007669"/>
    <property type="project" value="InterPro"/>
</dbReference>
<dbReference type="PANTHER" id="PTHR42780">
    <property type="entry name" value="SOLEUCYL-TRNA SYNTHETASE"/>
    <property type="match status" value="1"/>
</dbReference>
<dbReference type="GO" id="GO:0006428">
    <property type="term" value="P:isoleucyl-tRNA aminoacylation"/>
    <property type="evidence" value="ECO:0007669"/>
    <property type="project" value="InterPro"/>
</dbReference>
<dbReference type="NCBIfam" id="TIGR00392">
    <property type="entry name" value="ileS"/>
    <property type="match status" value="1"/>
</dbReference>
<comment type="subcellular location">
    <subcellularLocation>
        <location evidence="1">Cytoplasm</location>
    </subcellularLocation>
</comment>
<dbReference type="AlphaFoldDB" id="A0AAN7U6N6"/>
<keyword evidence="5 12" id="KW-0436">Ligase</keyword>
<dbReference type="GO" id="GO:0005737">
    <property type="term" value="C:cytoplasm"/>
    <property type="evidence" value="ECO:0007669"/>
    <property type="project" value="UniProtKB-SubCell"/>
</dbReference>
<dbReference type="InterPro" id="IPR002300">
    <property type="entry name" value="aa-tRNA-synth_Ia"/>
</dbReference>
<dbReference type="FunFam" id="3.40.50.620:FF:000023">
    <property type="entry name" value="Isoleucyl-tRNA synthetase,cytoplasmic"/>
    <property type="match status" value="1"/>
</dbReference>
<dbReference type="Gene3D" id="1.10.730.10">
    <property type="entry name" value="Isoleucyl-tRNA Synthetase, Domain 1"/>
    <property type="match status" value="1"/>
</dbReference>
<organism evidence="15 16">
    <name type="scientific">Dictyostelium firmibasis</name>
    <dbReference type="NCBI Taxonomy" id="79012"/>
    <lineage>
        <taxon>Eukaryota</taxon>
        <taxon>Amoebozoa</taxon>
        <taxon>Evosea</taxon>
        <taxon>Eumycetozoa</taxon>
        <taxon>Dictyostelia</taxon>
        <taxon>Dictyosteliales</taxon>
        <taxon>Dictyosteliaceae</taxon>
        <taxon>Dictyostelium</taxon>
    </lineage>
</organism>
<comment type="similarity">
    <text evidence="2 12">Belongs to the class-I aminoacyl-tRNA synthetase family.</text>
</comment>
<evidence type="ECO:0000256" key="10">
    <source>
        <dbReference type="ARBA" id="ARBA00032665"/>
    </source>
</evidence>
<dbReference type="InterPro" id="IPR009080">
    <property type="entry name" value="tRNAsynth_Ia_anticodon-bd"/>
</dbReference>
<dbReference type="InterPro" id="IPR001412">
    <property type="entry name" value="aa-tRNA-synth_I_CS"/>
</dbReference>
<keyword evidence="8 12" id="KW-0648">Protein biosynthesis</keyword>
<dbReference type="InterPro" id="IPR009008">
    <property type="entry name" value="Val/Leu/Ile-tRNA-synth_edit"/>
</dbReference>
<evidence type="ECO:0000256" key="8">
    <source>
        <dbReference type="ARBA" id="ARBA00022917"/>
    </source>
</evidence>
<dbReference type="GO" id="GO:0000049">
    <property type="term" value="F:tRNA binding"/>
    <property type="evidence" value="ECO:0007669"/>
    <property type="project" value="InterPro"/>
</dbReference>
<keyword evidence="7 12" id="KW-0067">ATP-binding</keyword>
<dbReference type="GO" id="GO:0004822">
    <property type="term" value="F:isoleucine-tRNA ligase activity"/>
    <property type="evidence" value="ECO:0007669"/>
    <property type="project" value="UniProtKB-EC"/>
</dbReference>
<evidence type="ECO:0000256" key="12">
    <source>
        <dbReference type="RuleBase" id="RU363035"/>
    </source>
</evidence>
<dbReference type="HAMAP" id="MF_02003">
    <property type="entry name" value="Ile_tRNA_synth_type2"/>
    <property type="match status" value="1"/>
</dbReference>
<dbReference type="PRINTS" id="PR00984">
    <property type="entry name" value="TRNASYNTHILE"/>
</dbReference>
<feature type="domain" description="Methionyl/Valyl/Leucyl/Isoleucyl-tRNA synthetase anticodon-binding" evidence="14">
    <location>
        <begin position="697"/>
        <end position="846"/>
    </location>
</feature>
<evidence type="ECO:0000256" key="3">
    <source>
        <dbReference type="ARBA" id="ARBA00013165"/>
    </source>
</evidence>
<proteinExistence type="inferred from homology"/>
<dbReference type="InterPro" id="IPR023586">
    <property type="entry name" value="Ile-tRNA-ligase_type2"/>
</dbReference>
<keyword evidence="4" id="KW-0963">Cytoplasm</keyword>
<dbReference type="Pfam" id="PF19302">
    <property type="entry name" value="DUF5915"/>
    <property type="match status" value="1"/>
</dbReference>
<name>A0AAN7U6N6_9MYCE</name>
<reference evidence="15 16" key="1">
    <citation type="submission" date="2023-11" db="EMBL/GenBank/DDBJ databases">
        <title>Dfirmibasis_genome.</title>
        <authorList>
            <person name="Edelbroek B."/>
            <person name="Kjellin J."/>
            <person name="Jerlstrom-Hultqvist J."/>
            <person name="Soderbom F."/>
        </authorList>
    </citation>
    <scope>NUCLEOTIDE SEQUENCE [LARGE SCALE GENOMIC DNA]</scope>
    <source>
        <strain evidence="15 16">TNS-C-14</strain>
    </source>
</reference>
<dbReference type="Pfam" id="PF00133">
    <property type="entry name" value="tRNA-synt_1"/>
    <property type="match status" value="1"/>
</dbReference>
<dbReference type="InterPro" id="IPR014729">
    <property type="entry name" value="Rossmann-like_a/b/a_fold"/>
</dbReference>
<dbReference type="InterPro" id="IPR033709">
    <property type="entry name" value="Anticodon_Ile_ABEc"/>
</dbReference>
<dbReference type="SUPFAM" id="SSF50677">
    <property type="entry name" value="ValRS/IleRS/LeuRS editing domain"/>
    <property type="match status" value="1"/>
</dbReference>
<dbReference type="CDD" id="cd07961">
    <property type="entry name" value="Anticodon_Ia_Ile_ABEc"/>
    <property type="match status" value="1"/>
</dbReference>
<evidence type="ECO:0000259" key="14">
    <source>
        <dbReference type="Pfam" id="PF08264"/>
    </source>
</evidence>
<evidence type="ECO:0000256" key="4">
    <source>
        <dbReference type="ARBA" id="ARBA00022490"/>
    </source>
</evidence>
<dbReference type="InterPro" id="IPR002301">
    <property type="entry name" value="Ile-tRNA-ligase"/>
</dbReference>
<dbReference type="SUPFAM" id="SSF47323">
    <property type="entry name" value="Anticodon-binding domain of a subclass of class I aminoacyl-tRNA synthetases"/>
    <property type="match status" value="1"/>
</dbReference>
<comment type="caution">
    <text evidence="15">The sequence shown here is derived from an EMBL/GenBank/DDBJ whole genome shotgun (WGS) entry which is preliminary data.</text>
</comment>
<dbReference type="Proteomes" id="UP001344447">
    <property type="component" value="Unassembled WGS sequence"/>
</dbReference>
<evidence type="ECO:0000256" key="9">
    <source>
        <dbReference type="ARBA" id="ARBA00023146"/>
    </source>
</evidence>
<keyword evidence="9 12" id="KW-0030">Aminoacyl-tRNA synthetase</keyword>
<dbReference type="PROSITE" id="PS00178">
    <property type="entry name" value="AA_TRNA_LIGASE_I"/>
    <property type="match status" value="1"/>
</dbReference>
<evidence type="ECO:0000256" key="5">
    <source>
        <dbReference type="ARBA" id="ARBA00022598"/>
    </source>
</evidence>
<protein>
    <recommendedName>
        <fullName evidence="3">isoleucine--tRNA ligase</fullName>
        <ecNumber evidence="3">6.1.1.5</ecNumber>
    </recommendedName>
    <alternativeName>
        <fullName evidence="10">Isoleucyl-tRNA synthetase</fullName>
    </alternativeName>
</protein>
<comment type="catalytic activity">
    <reaction evidence="11">
        <text>tRNA(Ile) + L-isoleucine + ATP = L-isoleucyl-tRNA(Ile) + AMP + diphosphate</text>
        <dbReference type="Rhea" id="RHEA:11060"/>
        <dbReference type="Rhea" id="RHEA-COMP:9666"/>
        <dbReference type="Rhea" id="RHEA-COMP:9695"/>
        <dbReference type="ChEBI" id="CHEBI:30616"/>
        <dbReference type="ChEBI" id="CHEBI:33019"/>
        <dbReference type="ChEBI" id="CHEBI:58045"/>
        <dbReference type="ChEBI" id="CHEBI:78442"/>
        <dbReference type="ChEBI" id="CHEBI:78528"/>
        <dbReference type="ChEBI" id="CHEBI:456215"/>
        <dbReference type="EC" id="6.1.1.5"/>
    </reaction>
</comment>
<evidence type="ECO:0000256" key="11">
    <source>
        <dbReference type="ARBA" id="ARBA00048359"/>
    </source>
</evidence>
<evidence type="ECO:0000256" key="2">
    <source>
        <dbReference type="ARBA" id="ARBA00005594"/>
    </source>
</evidence>
<dbReference type="FunFam" id="1.10.730.10:FF:000004">
    <property type="entry name" value="Isoleucyl-tRNA synthetase, cytoplasmic"/>
    <property type="match status" value="1"/>
</dbReference>
<sequence>MEEVPQKIDFAGEESKVLKYWDDIKAFETSVKMSEGKPEYSFYDGPPFATGLPHYGHILAGTIKDTITRYAHQTGHHVERRFGWDCHGLPIEFEIDKLLGVKTKEDVLKMGIPAYNQHCRSIVMKYSNEWEVVVNRMGRWIDMKNNYKTMDTSFMESVWWVFQELYKKGLVYQGFKVMPYSIGCTTPLSNFEASSNYKDVSDPACVVSFQTVDDEKVSILAWTTTPWTLPSNLALTVNPKMEYIKINDIKRNQIFILGKNRTSILYKSDKEYTVLETMMGTDLIGKKYVPMFPYFASDADMGGFVVLGGDFVTDDSGTGIVHTAPAYGEDDFNVCIANGVISRDQFKRPILNSVDANGCFTKDVTDFAGMMVKDAETNKQISIYLKNKGRMVNSANLVHSYPYCWRSDTPLIYKAVGSWFVRVESIRDKLLANNEQTYWVPDFVKEKRFANWLKNATDWAVSRNRYWGTPIPLWISEDGEEVVVIGSIDELERLSGVRVADLHRESIDHITIPSQKGKGTLRRIEDVFDCWFESGSMPYAQQHYPFENKDKFEKIFPAHFIGEGLDQTRGWFYTLLVLSTALFDKPPFQNLIVNGLVLAADGKKMSKRLKNYPDPMEVVSKVGADSLRLYLINSPVVRAETLKFQEKGVQDMIKDVFLPWFNAYRFFVQNCLRFEKSTNTTFAPDIKVALASENVMDKWILASCQSLIAFVRTEMGAYRLYTVVPKLVRFIEDLTNWFVRLNRKRLKGSNGDADCLAALNILYEVLMTICIAMGPFTPFFTEYMYQNLKKALPKEKQMDSVHYVMFPEPIQEAFNTRIEEAISRMQVVIELGRAARDRRTKPIKFPLKEFMIITENQQYLADLESLKSYILEELNIQNIVLTSDEGSFVVVTAEADNKRLGARLKTDFKKISPLISKLTNEQLREFQKTQTIDILGHTLTSEDLKIIRKYSGETTNSEPSGNEEILTVLDLTVDNALYEKGLARELINRVQRLRKKSGLTFDDPVSMFYHTKEADLKAAIENNSDYIKETILFTVQFSETVSPANSFATEIVSIVKDNDAEIYFLKN</sequence>
<feature type="domain" description="Aminoacyl-tRNA synthetase class Ia" evidence="13">
    <location>
        <begin position="17"/>
        <end position="642"/>
    </location>
</feature>
<dbReference type="CDD" id="cd00818">
    <property type="entry name" value="IleRS_core"/>
    <property type="match status" value="1"/>
</dbReference>
<evidence type="ECO:0000313" key="15">
    <source>
        <dbReference type="EMBL" id="KAK5583077.1"/>
    </source>
</evidence>
<dbReference type="Pfam" id="PF08264">
    <property type="entry name" value="Anticodon_1"/>
    <property type="match status" value="1"/>
</dbReference>
<keyword evidence="6 12" id="KW-0547">Nucleotide-binding</keyword>
<evidence type="ECO:0000256" key="1">
    <source>
        <dbReference type="ARBA" id="ARBA00004496"/>
    </source>
</evidence>
<dbReference type="EMBL" id="JAVFKY010000001">
    <property type="protein sequence ID" value="KAK5583077.1"/>
    <property type="molecule type" value="Genomic_DNA"/>
</dbReference>
<evidence type="ECO:0000256" key="7">
    <source>
        <dbReference type="ARBA" id="ARBA00022840"/>
    </source>
</evidence>
<evidence type="ECO:0000259" key="13">
    <source>
        <dbReference type="Pfam" id="PF00133"/>
    </source>
</evidence>
<evidence type="ECO:0000256" key="6">
    <source>
        <dbReference type="ARBA" id="ARBA00022741"/>
    </source>
</evidence>
<keyword evidence="16" id="KW-1185">Reference proteome</keyword>